<keyword evidence="2" id="KW-1185">Reference proteome</keyword>
<reference evidence="1 2" key="1">
    <citation type="submission" date="2013-05" db="EMBL/GenBank/DDBJ databases">
        <title>Between feast and famine: a lifestyle of most important marine PAH-degrading bacterium Cycloclasticus sp. 7ME.</title>
        <authorList>
            <person name="Yakimov M.M."/>
            <person name="Messina E."/>
            <person name="Genovese M."/>
            <person name="Denaro R."/>
            <person name="Crisafi F."/>
            <person name="Russo D."/>
            <person name="Cappello S."/>
            <person name="Santisi S."/>
            <person name="Smedile F."/>
            <person name="Golyshina O.V."/>
            <person name="Tran H."/>
            <person name="Pieper D.H."/>
            <person name="Golyshin P.N."/>
            <person name="Giuliano L."/>
        </authorList>
    </citation>
    <scope>NUCLEOTIDE SEQUENCE [LARGE SCALE GENOMIC DNA]</scope>
    <source>
        <strain evidence="1 2">78-ME</strain>
    </source>
</reference>
<accession>S5T827</accession>
<evidence type="ECO:0008006" key="3">
    <source>
        <dbReference type="Google" id="ProtNLM"/>
    </source>
</evidence>
<dbReference type="SUPFAM" id="SSF53448">
    <property type="entry name" value="Nucleotide-diphospho-sugar transferases"/>
    <property type="match status" value="1"/>
</dbReference>
<evidence type="ECO:0000313" key="2">
    <source>
        <dbReference type="Proteomes" id="UP000015380"/>
    </source>
</evidence>
<name>S5T827_9GAMM</name>
<gene>
    <name evidence="1" type="ORF">CYCME_1426</name>
</gene>
<sequence length="292" mass="32669">MDRPILSVVIAGSRAMGPADKFLDQIKLNQHKVEYILVTANQNLNVSPFENAGAKVLIEAEGTMVPHLRAVGFKYATSELVAMTEDFCLPSDNWVESIINAHKKNHAIAIGGPVKRQSGTAGEWALSFCEYARFMPSNNLNVKDLPAVNISFKKTKVTEAYGGVPDEIEEFKMLPFLVDHGASLVWDERIYIYDVNDQPMRRSLPSFFFHGRYFGGMRVKGSGFTTKLIRAFLSPCIPFMQVLRVGKHALSAGYLKYFLRSFVFIFLLSTYWALGEGIGSIMGEGNSKKHWV</sequence>
<proteinExistence type="predicted"/>
<dbReference type="PATRIC" id="fig|1198232.3.peg.1415"/>
<dbReference type="eggNOG" id="COG1215">
    <property type="taxonomic scope" value="Bacteria"/>
</dbReference>
<evidence type="ECO:0000313" key="1">
    <source>
        <dbReference type="EMBL" id="AGS39754.1"/>
    </source>
</evidence>
<dbReference type="HOGENOM" id="CLU_952242_0_0_6"/>
<protein>
    <recommendedName>
        <fullName evidence="3">Glycosyltransferase</fullName>
    </recommendedName>
</protein>
<dbReference type="AlphaFoldDB" id="S5T827"/>
<reference evidence="2" key="2">
    <citation type="journal article" date="2016" name="Environ. Microbiol. Rep.">
        <title>Analysis of defence systems and a conjugative IncP-1 plasmid in the marine polyaromatic hydrocarbons-degrading bacterium Cycloclasticus sp. 78-ME.</title>
        <authorList>
            <person name="Yakimov M.M."/>
            <person name="Crisafi F."/>
            <person name="Messina E."/>
            <person name="Smedile F."/>
            <person name="Lopatina A."/>
            <person name="Denaro R."/>
            <person name="Pieper D.H."/>
            <person name="Golyshin P.N."/>
            <person name="Giuliano L."/>
        </authorList>
    </citation>
    <scope>NUCLEOTIDE SEQUENCE [LARGE SCALE GENOMIC DNA]</scope>
    <source>
        <strain evidence="2">78-ME</strain>
    </source>
</reference>
<dbReference type="Proteomes" id="UP000015380">
    <property type="component" value="Chromosome"/>
</dbReference>
<dbReference type="KEGG" id="cza:CYCME_1426"/>
<dbReference type="Gene3D" id="3.90.550.10">
    <property type="entry name" value="Spore Coat Polysaccharide Biosynthesis Protein SpsA, Chain A"/>
    <property type="match status" value="1"/>
</dbReference>
<dbReference type="EMBL" id="CP005996">
    <property type="protein sequence ID" value="AGS39754.1"/>
    <property type="molecule type" value="Genomic_DNA"/>
</dbReference>
<organism evidence="1 2">
    <name type="scientific">Cycloclasticus zancles 78-ME</name>
    <dbReference type="NCBI Taxonomy" id="1198232"/>
    <lineage>
        <taxon>Bacteria</taxon>
        <taxon>Pseudomonadati</taxon>
        <taxon>Pseudomonadota</taxon>
        <taxon>Gammaproteobacteria</taxon>
        <taxon>Thiotrichales</taxon>
        <taxon>Piscirickettsiaceae</taxon>
        <taxon>Cycloclasticus</taxon>
    </lineage>
</organism>
<dbReference type="InterPro" id="IPR029044">
    <property type="entry name" value="Nucleotide-diphossugar_trans"/>
</dbReference>